<feature type="non-terminal residue" evidence="1">
    <location>
        <position position="1"/>
    </location>
</feature>
<organism evidence="1 2">
    <name type="scientific">Heterobasidion irregulare (strain TC 32-1)</name>
    <dbReference type="NCBI Taxonomy" id="747525"/>
    <lineage>
        <taxon>Eukaryota</taxon>
        <taxon>Fungi</taxon>
        <taxon>Dikarya</taxon>
        <taxon>Basidiomycota</taxon>
        <taxon>Agaricomycotina</taxon>
        <taxon>Agaricomycetes</taxon>
        <taxon>Russulales</taxon>
        <taxon>Bondarzewiaceae</taxon>
        <taxon>Heterobasidion</taxon>
        <taxon>Heterobasidion annosum species complex</taxon>
    </lineage>
</organism>
<name>W4KCZ8_HETIT</name>
<dbReference type="EMBL" id="KI925457">
    <property type="protein sequence ID" value="ETW83205.1"/>
    <property type="molecule type" value="Genomic_DNA"/>
</dbReference>
<accession>W4KCZ8</accession>
<dbReference type="InParanoid" id="W4KCZ8"/>
<keyword evidence="2" id="KW-1185">Reference proteome</keyword>
<evidence type="ECO:0000313" key="2">
    <source>
        <dbReference type="Proteomes" id="UP000030671"/>
    </source>
</evidence>
<protein>
    <submittedName>
        <fullName evidence="1">Uncharacterized protein</fullName>
    </submittedName>
</protein>
<dbReference type="AlphaFoldDB" id="W4KCZ8"/>
<sequence>RNAWYAYLPNLCRRLTSTFYHSSEIQLSSTVPNCNLRWASLRNLATAVSILLNKSVSRL</sequence>
<proteinExistence type="predicted"/>
<dbReference type="RefSeq" id="XP_009545483.1">
    <property type="nucleotide sequence ID" value="XM_009547188.1"/>
</dbReference>
<dbReference type="HOGENOM" id="CLU_2967250_0_0_1"/>
<evidence type="ECO:0000313" key="1">
    <source>
        <dbReference type="EMBL" id="ETW83205.1"/>
    </source>
</evidence>
<gene>
    <name evidence="1" type="ORF">HETIRDRAFT_148610</name>
</gene>
<dbReference type="Proteomes" id="UP000030671">
    <property type="component" value="Unassembled WGS sequence"/>
</dbReference>
<dbReference type="GeneID" id="20667284"/>
<reference evidence="1 2" key="1">
    <citation type="journal article" date="2012" name="New Phytol.">
        <title>Insight into trade-off between wood decay and parasitism from the genome of a fungal forest pathogen.</title>
        <authorList>
            <person name="Olson A."/>
            <person name="Aerts A."/>
            <person name="Asiegbu F."/>
            <person name="Belbahri L."/>
            <person name="Bouzid O."/>
            <person name="Broberg A."/>
            <person name="Canback B."/>
            <person name="Coutinho P.M."/>
            <person name="Cullen D."/>
            <person name="Dalman K."/>
            <person name="Deflorio G."/>
            <person name="van Diepen L.T."/>
            <person name="Dunand C."/>
            <person name="Duplessis S."/>
            <person name="Durling M."/>
            <person name="Gonthier P."/>
            <person name="Grimwood J."/>
            <person name="Fossdal C.G."/>
            <person name="Hansson D."/>
            <person name="Henrissat B."/>
            <person name="Hietala A."/>
            <person name="Himmelstrand K."/>
            <person name="Hoffmeister D."/>
            <person name="Hogberg N."/>
            <person name="James T.Y."/>
            <person name="Karlsson M."/>
            <person name="Kohler A."/>
            <person name="Kues U."/>
            <person name="Lee Y.H."/>
            <person name="Lin Y.C."/>
            <person name="Lind M."/>
            <person name="Lindquist E."/>
            <person name="Lombard V."/>
            <person name="Lucas S."/>
            <person name="Lunden K."/>
            <person name="Morin E."/>
            <person name="Murat C."/>
            <person name="Park J."/>
            <person name="Raffaello T."/>
            <person name="Rouze P."/>
            <person name="Salamov A."/>
            <person name="Schmutz J."/>
            <person name="Solheim H."/>
            <person name="Stahlberg J."/>
            <person name="Velez H."/>
            <person name="de Vries R.P."/>
            <person name="Wiebenga A."/>
            <person name="Woodward S."/>
            <person name="Yakovlev I."/>
            <person name="Garbelotto M."/>
            <person name="Martin F."/>
            <person name="Grigoriev I.V."/>
            <person name="Stenlid J."/>
        </authorList>
    </citation>
    <scope>NUCLEOTIDE SEQUENCE [LARGE SCALE GENOMIC DNA]</scope>
    <source>
        <strain evidence="1 2">TC 32-1</strain>
    </source>
</reference>
<dbReference type="KEGG" id="hir:HETIRDRAFT_148610"/>